<evidence type="ECO:0000313" key="3">
    <source>
        <dbReference type="Proteomes" id="UP000008721"/>
    </source>
</evidence>
<dbReference type="STRING" id="709032.Sulku_0845"/>
<comment type="similarity">
    <text evidence="1">Belongs to the UPF0751 family.</text>
</comment>
<evidence type="ECO:0000313" key="2">
    <source>
        <dbReference type="EMBL" id="ADR33511.1"/>
    </source>
</evidence>
<dbReference type="eggNOG" id="COG4378">
    <property type="taxonomic scope" value="Bacteria"/>
</dbReference>
<accession>E4U1Z3</accession>
<dbReference type="RefSeq" id="WP_013459708.1">
    <property type="nucleotide sequence ID" value="NC_014762.1"/>
</dbReference>
<dbReference type="AlphaFoldDB" id="E4U1Z3"/>
<keyword evidence="3" id="KW-1185">Reference proteome</keyword>
<dbReference type="Proteomes" id="UP000008721">
    <property type="component" value="Chromosome"/>
</dbReference>
<sequence length="110" mass="12337">MSVLVIGGDKITRLQSLLETLGATKTHHWNSRRNSTSHKQLPQNTDMIIMLTDFLKHNSMDHFKRQAKKCDIPFICVKGLSGCSECQITQMVEGIRQNKCMNPSCSGGCK</sequence>
<organism evidence="2 3">
    <name type="scientific">Sulfuricurvum kujiense (strain ATCC BAA-921 / DSM 16994 / JCM 11577 / YK-1)</name>
    <dbReference type="NCBI Taxonomy" id="709032"/>
    <lineage>
        <taxon>Bacteria</taxon>
        <taxon>Pseudomonadati</taxon>
        <taxon>Campylobacterota</taxon>
        <taxon>Epsilonproteobacteria</taxon>
        <taxon>Campylobacterales</taxon>
        <taxon>Sulfurimonadaceae</taxon>
        <taxon>Sulfuricurvum</taxon>
    </lineage>
</organism>
<evidence type="ECO:0008006" key="4">
    <source>
        <dbReference type="Google" id="ProtNLM"/>
    </source>
</evidence>
<dbReference type="Pfam" id="PF10087">
    <property type="entry name" value="DUF2325"/>
    <property type="match status" value="1"/>
</dbReference>
<name>E4U1Z3_SULKY</name>
<gene>
    <name evidence="2" type="ordered locus">Sulku_0845</name>
</gene>
<dbReference type="KEGG" id="sku:Sulku_0845"/>
<dbReference type="InterPro" id="IPR016772">
    <property type="entry name" value="UCP020408"/>
</dbReference>
<evidence type="ECO:0000256" key="1">
    <source>
        <dbReference type="ARBA" id="ARBA00007189"/>
    </source>
</evidence>
<dbReference type="HOGENOM" id="CLU_151785_2_0_7"/>
<reference evidence="2 3" key="1">
    <citation type="journal article" date="2012" name="Stand. Genomic Sci.">
        <title>Complete genome sequence of the sulfur compounds oxidizing chemolithoautotroph Sulfuricurvum kujiense type strain (YK-1(T)).</title>
        <authorList>
            <person name="Han C."/>
            <person name="Kotsyurbenko O."/>
            <person name="Chertkov O."/>
            <person name="Held B."/>
            <person name="Lapidus A."/>
            <person name="Nolan M."/>
            <person name="Lucas S."/>
            <person name="Hammon N."/>
            <person name="Deshpande S."/>
            <person name="Cheng J.F."/>
            <person name="Tapia R."/>
            <person name="Goodwin L.A."/>
            <person name="Pitluck S."/>
            <person name="Liolios K."/>
            <person name="Pagani I."/>
            <person name="Ivanova N."/>
            <person name="Mavromatis K."/>
            <person name="Mikhailova N."/>
            <person name="Pati A."/>
            <person name="Chen A."/>
            <person name="Palaniappan K."/>
            <person name="Land M."/>
            <person name="Hauser L."/>
            <person name="Chang Y.J."/>
            <person name="Jeffries C.D."/>
            <person name="Brambilla E.M."/>
            <person name="Rohde M."/>
            <person name="Spring S."/>
            <person name="Sikorski J."/>
            <person name="Goker M."/>
            <person name="Woyke T."/>
            <person name="Bristow J."/>
            <person name="Eisen J.A."/>
            <person name="Markowitz V."/>
            <person name="Hugenholtz P."/>
            <person name="Kyrpides N.C."/>
            <person name="Klenk H.P."/>
            <person name="Detter J.C."/>
        </authorList>
    </citation>
    <scope>NUCLEOTIDE SEQUENCE [LARGE SCALE GENOMIC DNA]</scope>
    <source>
        <strain evidence="3">ATCC BAA-921 / DSM 16994 / JCM 11577 / YK-1</strain>
    </source>
</reference>
<dbReference type="EMBL" id="CP002355">
    <property type="protein sequence ID" value="ADR33511.1"/>
    <property type="molecule type" value="Genomic_DNA"/>
</dbReference>
<proteinExistence type="inferred from homology"/>
<protein>
    <recommendedName>
        <fullName evidence="4">DUF2325 domain-containing protein</fullName>
    </recommendedName>
</protein>
<dbReference type="OrthoDB" id="5324142at2"/>